<reference evidence="1 2" key="1">
    <citation type="submission" date="2014-04" db="EMBL/GenBank/DDBJ databases">
        <authorList>
            <consortium name="DOE Joint Genome Institute"/>
            <person name="Kuo A."/>
            <person name="Zuccaro A."/>
            <person name="Kohler A."/>
            <person name="Nagy L.G."/>
            <person name="Floudas D."/>
            <person name="Copeland A."/>
            <person name="Barry K.W."/>
            <person name="Cichocki N."/>
            <person name="Veneault-Fourrey C."/>
            <person name="LaButti K."/>
            <person name="Lindquist E.A."/>
            <person name="Lipzen A."/>
            <person name="Lundell T."/>
            <person name="Morin E."/>
            <person name="Murat C."/>
            <person name="Sun H."/>
            <person name="Tunlid A."/>
            <person name="Henrissat B."/>
            <person name="Grigoriev I.V."/>
            <person name="Hibbett D.S."/>
            <person name="Martin F."/>
            <person name="Nordberg H.P."/>
            <person name="Cantor M.N."/>
            <person name="Hua S.X."/>
        </authorList>
    </citation>
    <scope>NUCLEOTIDE SEQUENCE [LARGE SCALE GENOMIC DNA]</scope>
    <source>
        <strain evidence="1 2">MAFF 305830</strain>
    </source>
</reference>
<evidence type="ECO:0000313" key="1">
    <source>
        <dbReference type="EMBL" id="KIM24355.1"/>
    </source>
</evidence>
<sequence>MDLYPIAQGVVASRPASIKHSQANCLPSDILYIVLEEYVLEETPGYPVETLLLVCKSWMQAALNLPRLWSTFKMRVNDFKFWRNCISRRLGRCPNNTLVDIHITLSGPRWPGMTKEDISNLYNDILALLAGPKGEVARRWRSFTAWDPYDEYGFEDRSRFFIFPTPFLQTFKVHGFSTFPPFLPEVPSLRVFYAIYGNFACLPNLSATVDVTLDPRSNPQSALMKASLLVSLKIQESNSLLPTYDAQYRLSSSHPHLESLHLTMGLLENGLEGFSVPALKRLSVAFRSGAEFRPILSCRGFPLENLREVTIRLYDPPRQHASVYLDGLRQFLYAIKNAVILELWDWYDITMVLKLLEDESQNLFQDHSVTLKIRENEIELSPGCDRVVVINNLRHTTGAIYGTWDEIFAKMNG</sequence>
<dbReference type="HOGENOM" id="CLU_045728_0_0_1"/>
<gene>
    <name evidence="1" type="ORF">M408DRAFT_331858</name>
</gene>
<accession>A0A0C3AI70</accession>
<proteinExistence type="predicted"/>
<name>A0A0C3AI70_SERVB</name>
<dbReference type="Proteomes" id="UP000054097">
    <property type="component" value="Unassembled WGS sequence"/>
</dbReference>
<organism evidence="1 2">
    <name type="scientific">Serendipita vermifera MAFF 305830</name>
    <dbReference type="NCBI Taxonomy" id="933852"/>
    <lineage>
        <taxon>Eukaryota</taxon>
        <taxon>Fungi</taxon>
        <taxon>Dikarya</taxon>
        <taxon>Basidiomycota</taxon>
        <taxon>Agaricomycotina</taxon>
        <taxon>Agaricomycetes</taxon>
        <taxon>Sebacinales</taxon>
        <taxon>Serendipitaceae</taxon>
        <taxon>Serendipita</taxon>
    </lineage>
</organism>
<dbReference type="EMBL" id="KN824325">
    <property type="protein sequence ID" value="KIM24355.1"/>
    <property type="molecule type" value="Genomic_DNA"/>
</dbReference>
<evidence type="ECO:0008006" key="3">
    <source>
        <dbReference type="Google" id="ProtNLM"/>
    </source>
</evidence>
<keyword evidence="2" id="KW-1185">Reference proteome</keyword>
<reference evidence="2" key="2">
    <citation type="submission" date="2015-01" db="EMBL/GenBank/DDBJ databases">
        <title>Evolutionary Origins and Diversification of the Mycorrhizal Mutualists.</title>
        <authorList>
            <consortium name="DOE Joint Genome Institute"/>
            <consortium name="Mycorrhizal Genomics Consortium"/>
            <person name="Kohler A."/>
            <person name="Kuo A."/>
            <person name="Nagy L.G."/>
            <person name="Floudas D."/>
            <person name="Copeland A."/>
            <person name="Barry K.W."/>
            <person name="Cichocki N."/>
            <person name="Veneault-Fourrey C."/>
            <person name="LaButti K."/>
            <person name="Lindquist E.A."/>
            <person name="Lipzen A."/>
            <person name="Lundell T."/>
            <person name="Morin E."/>
            <person name="Murat C."/>
            <person name="Riley R."/>
            <person name="Ohm R."/>
            <person name="Sun H."/>
            <person name="Tunlid A."/>
            <person name="Henrissat B."/>
            <person name="Grigoriev I.V."/>
            <person name="Hibbett D.S."/>
            <person name="Martin F."/>
        </authorList>
    </citation>
    <scope>NUCLEOTIDE SEQUENCE [LARGE SCALE GENOMIC DNA]</scope>
    <source>
        <strain evidence="2">MAFF 305830</strain>
    </source>
</reference>
<dbReference type="AlphaFoldDB" id="A0A0C3AI70"/>
<protein>
    <recommendedName>
        <fullName evidence="3">F-box domain-containing protein</fullName>
    </recommendedName>
</protein>
<evidence type="ECO:0000313" key="2">
    <source>
        <dbReference type="Proteomes" id="UP000054097"/>
    </source>
</evidence>